<sequence>MAFALNSSSRPSLRVASRLLTFSETQVFGGSLMSCRHKKKLPTLKVELLQTVPNLGFVGDTVLVKPGRMRNTLYPLKMAKYIIRDPVQLSRTTIDELQKKQEQHQKLQNLFGKKISTSKSALTGYMKLAKIHKELRGVKTIKFIRAALPSNPGEPAALFGSVTVEDVVRKLQELYNVTMDKEGIKMERIKKTGTYTIALDFSTLGSQDVTLTVEAENQEELTTKQE</sequence>
<evidence type="ECO:0000313" key="2">
    <source>
        <dbReference type="Proteomes" id="UP001165960"/>
    </source>
</evidence>
<proteinExistence type="predicted"/>
<dbReference type="Proteomes" id="UP001165960">
    <property type="component" value="Unassembled WGS sequence"/>
</dbReference>
<keyword evidence="2" id="KW-1185">Reference proteome</keyword>
<gene>
    <name evidence="1" type="ORF">DSO57_1028469</name>
</gene>
<dbReference type="EMBL" id="QTSX02003021">
    <property type="protein sequence ID" value="KAJ9072345.1"/>
    <property type="molecule type" value="Genomic_DNA"/>
</dbReference>
<organism evidence="1 2">
    <name type="scientific">Entomophthora muscae</name>
    <dbReference type="NCBI Taxonomy" id="34485"/>
    <lineage>
        <taxon>Eukaryota</taxon>
        <taxon>Fungi</taxon>
        <taxon>Fungi incertae sedis</taxon>
        <taxon>Zoopagomycota</taxon>
        <taxon>Entomophthoromycotina</taxon>
        <taxon>Entomophthoromycetes</taxon>
        <taxon>Entomophthorales</taxon>
        <taxon>Entomophthoraceae</taxon>
        <taxon>Entomophthora</taxon>
    </lineage>
</organism>
<comment type="caution">
    <text evidence="1">The sequence shown here is derived from an EMBL/GenBank/DDBJ whole genome shotgun (WGS) entry which is preliminary data.</text>
</comment>
<accession>A0ACC2TCY3</accession>
<evidence type="ECO:0000313" key="1">
    <source>
        <dbReference type="EMBL" id="KAJ9072345.1"/>
    </source>
</evidence>
<protein>
    <submittedName>
        <fullName evidence="1">Uncharacterized protein</fullName>
    </submittedName>
</protein>
<name>A0ACC2TCY3_9FUNG</name>
<reference evidence="1" key="1">
    <citation type="submission" date="2022-04" db="EMBL/GenBank/DDBJ databases">
        <title>Genome of the entomopathogenic fungus Entomophthora muscae.</title>
        <authorList>
            <person name="Elya C."/>
            <person name="Lovett B.R."/>
            <person name="Lee E."/>
            <person name="Macias A.M."/>
            <person name="Hajek A.E."/>
            <person name="De Bivort B.L."/>
            <person name="Kasson M.T."/>
            <person name="De Fine Licht H.H."/>
            <person name="Stajich J.E."/>
        </authorList>
    </citation>
    <scope>NUCLEOTIDE SEQUENCE</scope>
    <source>
        <strain evidence="1">Berkeley</strain>
    </source>
</reference>